<evidence type="ECO:0000256" key="1">
    <source>
        <dbReference type="SAM" id="MobiDB-lite"/>
    </source>
</evidence>
<organism evidence="2">
    <name type="scientific">Linum usitatissimum</name>
    <name type="common">Flax</name>
    <name type="synonym">Linum humile</name>
    <dbReference type="NCBI Taxonomy" id="4006"/>
    <lineage>
        <taxon>Eukaryota</taxon>
        <taxon>Viridiplantae</taxon>
        <taxon>Streptophyta</taxon>
        <taxon>Embryophyta</taxon>
        <taxon>Tracheophyta</taxon>
        <taxon>Spermatophyta</taxon>
        <taxon>Magnoliopsida</taxon>
        <taxon>eudicotyledons</taxon>
        <taxon>Gunneridae</taxon>
        <taxon>Pentapetalae</taxon>
        <taxon>rosids</taxon>
        <taxon>fabids</taxon>
        <taxon>Malpighiales</taxon>
        <taxon>Linaceae</taxon>
        <taxon>Linum</taxon>
    </lineage>
</organism>
<accession>G8GJ67</accession>
<protein>
    <submittedName>
        <fullName evidence="2">Uncharacterized protein</fullName>
    </submittedName>
</protein>
<reference evidence="2" key="1">
    <citation type="journal article" date="2012" name="Plant J.">
        <title>The genome of flax (Linum usitatissimum) assembled de novo from short shotgun sequence reads.</title>
        <authorList>
            <person name="Wang Z."/>
            <person name="Hobson N."/>
            <person name="Galindo L."/>
            <person name="Zhu S."/>
            <person name="Shi D."/>
            <person name="McDill J."/>
            <person name="Yang L."/>
            <person name="Hawkins S."/>
            <person name="Neutelings G."/>
            <person name="Datla R."/>
            <person name="Lambert G."/>
            <person name="Galbraith D.W."/>
            <person name="Grassa C.J."/>
            <person name="Geraldes A."/>
            <person name="Cronk Q.C."/>
            <person name="Cullis C."/>
            <person name="Dash P.K."/>
            <person name="Kumar P.A."/>
            <person name="Cloutier S."/>
            <person name="Sharpe A.G."/>
            <person name="Wong G.K."/>
            <person name="Wang J."/>
            <person name="Deyholos M.K."/>
        </authorList>
    </citation>
    <scope>NUCLEOTIDE SEQUENCE</scope>
</reference>
<name>G8GJ67_LINUS</name>
<feature type="region of interest" description="Disordered" evidence="1">
    <location>
        <begin position="109"/>
        <end position="131"/>
    </location>
</feature>
<proteinExistence type="predicted"/>
<evidence type="ECO:0000313" key="2">
    <source>
        <dbReference type="EMBL" id="AER92589.1"/>
    </source>
</evidence>
<sequence length="222" mass="24747">MYDRLRAMWRPQDKMRMTDLDNEIFLVSFDNPQDYDFALTGGPSMILEHYLVCHGWDASFRASANLPPKMVVFRIDHHTLASARGKFARMAVEINLELSSECQGSSFTGKSLLPKEASGAPIRQPEEVNDKERRSLPANLKVFPTQLATVILQSSPFSPPGTIIDKGKIDDVSTTKAAMVDSEVQNRSTIDLNRPNKDCRLIDAIRNTTKVSNFEGAVSDDA</sequence>
<dbReference type="AlphaFoldDB" id="G8GJ67"/>
<dbReference type="EMBL" id="JN133299">
    <property type="protein sequence ID" value="AER92589.1"/>
    <property type="molecule type" value="Genomic_DNA"/>
</dbReference>